<sequence length="236" mass="27233">MLIFIDTETTGVESSDKICSVAIINKETKEIKYELVNEGKKIPPEASSIHHITNEMIKEKPAFIKSELFKYLQEHNTEDNTLVAHNINFDLEKLSSSGFFWKGDVIDTLKVTKHLIPECELFSLQVLRYELKLYKAEEVSKVKYGIKDALVAHNALSDALVNLLLFEYLEDICDVDKMKELSFKNVLLQKFSFGKHKGKYIEEVAQSDRAYLEWMLRSATDVDEDIKYSINHYLQG</sequence>
<reference evidence="5" key="2">
    <citation type="submission" date="2021-04" db="EMBL/GenBank/DDBJ databases">
        <title>Isolation and characterization of a novel species of the genus Sulfurimonas.</title>
        <authorList>
            <person name="Fukui M."/>
        </authorList>
    </citation>
    <scope>NUCLEOTIDE SEQUENCE</scope>
    <source>
        <strain evidence="5">H1576</strain>
    </source>
</reference>
<evidence type="ECO:0000259" key="4">
    <source>
        <dbReference type="SMART" id="SM00479"/>
    </source>
</evidence>
<evidence type="ECO:0000313" key="5">
    <source>
        <dbReference type="EMBL" id="QSZ42396.1"/>
    </source>
</evidence>
<keyword evidence="2" id="KW-0378">Hydrolase</keyword>
<dbReference type="AlphaFoldDB" id="A0A975GD60"/>
<dbReference type="InterPro" id="IPR046768">
    <property type="entry name" value="ExoX-like_C"/>
</dbReference>
<evidence type="ECO:0000313" key="6">
    <source>
        <dbReference type="Proteomes" id="UP000671852"/>
    </source>
</evidence>
<dbReference type="Pfam" id="PF20600">
    <property type="entry name" value="ExoX-like_C"/>
    <property type="match status" value="1"/>
</dbReference>
<evidence type="ECO:0000256" key="2">
    <source>
        <dbReference type="ARBA" id="ARBA00022801"/>
    </source>
</evidence>
<dbReference type="RefSeq" id="WP_207561212.1">
    <property type="nucleotide sequence ID" value="NZ_CP046072.1"/>
</dbReference>
<keyword evidence="3 5" id="KW-0269">Exonuclease</keyword>
<dbReference type="EMBL" id="CP046072">
    <property type="protein sequence ID" value="QSZ42396.1"/>
    <property type="molecule type" value="Genomic_DNA"/>
</dbReference>
<keyword evidence="1" id="KW-0540">Nuclease</keyword>
<dbReference type="KEGG" id="saqt:GJV85_09850"/>
<dbReference type="Gene3D" id="3.30.420.10">
    <property type="entry name" value="Ribonuclease H-like superfamily/Ribonuclease H"/>
    <property type="match status" value="1"/>
</dbReference>
<evidence type="ECO:0000256" key="3">
    <source>
        <dbReference type="ARBA" id="ARBA00022839"/>
    </source>
</evidence>
<dbReference type="GO" id="GO:0006259">
    <property type="term" value="P:DNA metabolic process"/>
    <property type="evidence" value="ECO:0007669"/>
    <property type="project" value="UniProtKB-ARBA"/>
</dbReference>
<dbReference type="Pfam" id="PF00929">
    <property type="entry name" value="RNase_T"/>
    <property type="match status" value="1"/>
</dbReference>
<dbReference type="PANTHER" id="PTHR30231:SF4">
    <property type="entry name" value="PROTEIN NEN2"/>
    <property type="match status" value="1"/>
</dbReference>
<dbReference type="PANTHER" id="PTHR30231">
    <property type="entry name" value="DNA POLYMERASE III SUBUNIT EPSILON"/>
    <property type="match status" value="1"/>
</dbReference>
<gene>
    <name evidence="5" type="ORF">GJV85_09850</name>
</gene>
<name>A0A975GD60_9BACT</name>
<dbReference type="InterPro" id="IPR013520">
    <property type="entry name" value="Ribonucl_H"/>
</dbReference>
<dbReference type="InterPro" id="IPR036397">
    <property type="entry name" value="RNaseH_sf"/>
</dbReference>
<dbReference type="SUPFAM" id="SSF53098">
    <property type="entry name" value="Ribonuclease H-like"/>
    <property type="match status" value="1"/>
</dbReference>
<feature type="domain" description="Exonuclease" evidence="4">
    <location>
        <begin position="1"/>
        <end position="175"/>
    </location>
</feature>
<dbReference type="GO" id="GO:0003676">
    <property type="term" value="F:nucleic acid binding"/>
    <property type="evidence" value="ECO:0007669"/>
    <property type="project" value="InterPro"/>
</dbReference>
<organism evidence="5 6">
    <name type="scientific">Sulfurimonas aquatica</name>
    <dbReference type="NCBI Taxonomy" id="2672570"/>
    <lineage>
        <taxon>Bacteria</taxon>
        <taxon>Pseudomonadati</taxon>
        <taxon>Campylobacterota</taxon>
        <taxon>Epsilonproteobacteria</taxon>
        <taxon>Campylobacterales</taxon>
        <taxon>Sulfurimonadaceae</taxon>
        <taxon>Sulfurimonas</taxon>
    </lineage>
</organism>
<accession>A0A975GD60</accession>
<evidence type="ECO:0000256" key="1">
    <source>
        <dbReference type="ARBA" id="ARBA00022722"/>
    </source>
</evidence>
<dbReference type="Proteomes" id="UP000671852">
    <property type="component" value="Chromosome"/>
</dbReference>
<dbReference type="GO" id="GO:0008408">
    <property type="term" value="F:3'-5' exonuclease activity"/>
    <property type="evidence" value="ECO:0007669"/>
    <property type="project" value="TreeGrafter"/>
</dbReference>
<dbReference type="SMART" id="SM00479">
    <property type="entry name" value="EXOIII"/>
    <property type="match status" value="1"/>
</dbReference>
<keyword evidence="6" id="KW-1185">Reference proteome</keyword>
<proteinExistence type="predicted"/>
<dbReference type="InterPro" id="IPR012337">
    <property type="entry name" value="RNaseH-like_sf"/>
</dbReference>
<dbReference type="CDD" id="cd06127">
    <property type="entry name" value="DEDDh"/>
    <property type="match status" value="1"/>
</dbReference>
<reference evidence="5" key="1">
    <citation type="submission" date="2019-11" db="EMBL/GenBank/DDBJ databases">
        <authorList>
            <person name="Kojima H."/>
        </authorList>
    </citation>
    <scope>NUCLEOTIDE SEQUENCE</scope>
    <source>
        <strain evidence="5">H1576</strain>
    </source>
</reference>
<protein>
    <submittedName>
        <fullName evidence="5">3'-5' exonuclease</fullName>
    </submittedName>
</protein>